<dbReference type="EMBL" id="JAUSUB010000011">
    <property type="protein sequence ID" value="MDQ0270938.1"/>
    <property type="molecule type" value="Genomic_DNA"/>
</dbReference>
<name>A0ABU0AI59_9BACI</name>
<gene>
    <name evidence="7" type="ORF">J2S17_002824</name>
</gene>
<evidence type="ECO:0000256" key="6">
    <source>
        <dbReference type="SAM" id="Phobius"/>
    </source>
</evidence>
<dbReference type="PANTHER" id="PTHR30250:SF26">
    <property type="entry name" value="PSMA PROTEIN"/>
    <property type="match status" value="1"/>
</dbReference>
<reference evidence="7 8" key="1">
    <citation type="submission" date="2023-07" db="EMBL/GenBank/DDBJ databases">
        <title>Genomic Encyclopedia of Type Strains, Phase IV (KMG-IV): sequencing the most valuable type-strain genomes for metagenomic binning, comparative biology and taxonomic classification.</title>
        <authorList>
            <person name="Goeker M."/>
        </authorList>
    </citation>
    <scope>NUCLEOTIDE SEQUENCE [LARGE SCALE GENOMIC DNA]</scope>
    <source>
        <strain evidence="7 8">DSM 23494</strain>
    </source>
</reference>
<protein>
    <submittedName>
        <fullName evidence="7">O-antigen/teichoic acid export membrane protein</fullName>
    </submittedName>
</protein>
<sequence length="505" mass="58144">MIYGLTGQIISIVMSFIVRTVFIYTLGIEYLGVEGLFSSILLMLSLANLGFDTAMIYSMYKPLADKDKYKIQALMNLYKKAYRLIGFVVFIIGLAIVPILPNLMNGTTSVEHINIIYMLFLLNSASSYYFVYKQSIIIADQKNYIISKVHTKFVIISNVIQVILLISTRNYIVVLIIQILFRIIENIYLAKKANDLYPFLKVKNKAKLTNEEKKDFFENLYSLLLYKISGVVINGTDNIIIAAFLGIAIVGIYSNYLLILMTLSTLLSYIFYSVTASVGNLHVTESTEKKYFIFRVIHFLNFWTYGFCVICLWNLLNPFITLWLGEAYVFDKLIVLCILFNFLTAGMQNASTIYRETTGLFKKGKYRPIIAAVINIVASLLLVNNLGLAGVFLGTVFSRLCTYFWFDPYVIFKYLFQRSVQSYFKNYIFYFLLIIAIAYLTDLLGSYILVHNPMLNFIFRGILCLIVPNLVFFILFRRSEELKYVLNLMKKMIPINVNRRKGLSS</sequence>
<evidence type="ECO:0000313" key="8">
    <source>
        <dbReference type="Proteomes" id="UP001238088"/>
    </source>
</evidence>
<feature type="transmembrane region" description="Helical" evidence="6">
    <location>
        <begin position="239"/>
        <end position="272"/>
    </location>
</feature>
<feature type="transmembrane region" description="Helical" evidence="6">
    <location>
        <begin position="12"/>
        <end position="33"/>
    </location>
</feature>
<keyword evidence="4 6" id="KW-1133">Transmembrane helix</keyword>
<keyword evidence="8" id="KW-1185">Reference proteome</keyword>
<dbReference type="InterPro" id="IPR050833">
    <property type="entry name" value="Poly_Biosynth_Transport"/>
</dbReference>
<feature type="transmembrane region" description="Helical" evidence="6">
    <location>
        <begin position="292"/>
        <end position="315"/>
    </location>
</feature>
<feature type="transmembrane region" description="Helical" evidence="6">
    <location>
        <begin position="427"/>
        <end position="451"/>
    </location>
</feature>
<keyword evidence="3 6" id="KW-0812">Transmembrane</keyword>
<feature type="transmembrane region" description="Helical" evidence="6">
    <location>
        <begin position="389"/>
        <end position="406"/>
    </location>
</feature>
<feature type="transmembrane region" description="Helical" evidence="6">
    <location>
        <begin position="39"/>
        <end position="60"/>
    </location>
</feature>
<feature type="transmembrane region" description="Helical" evidence="6">
    <location>
        <begin position="457"/>
        <end position="476"/>
    </location>
</feature>
<comment type="caution">
    <text evidence="7">The sequence shown here is derived from an EMBL/GenBank/DDBJ whole genome shotgun (WGS) entry which is preliminary data.</text>
</comment>
<feature type="transmembrane region" description="Helical" evidence="6">
    <location>
        <begin position="366"/>
        <end position="383"/>
    </location>
</feature>
<evidence type="ECO:0000256" key="2">
    <source>
        <dbReference type="ARBA" id="ARBA00022475"/>
    </source>
</evidence>
<feature type="transmembrane region" description="Helical" evidence="6">
    <location>
        <begin position="153"/>
        <end position="181"/>
    </location>
</feature>
<dbReference type="PANTHER" id="PTHR30250">
    <property type="entry name" value="PST FAMILY PREDICTED COLANIC ACID TRANSPORTER"/>
    <property type="match status" value="1"/>
</dbReference>
<feature type="transmembrane region" description="Helical" evidence="6">
    <location>
        <begin position="327"/>
        <end position="345"/>
    </location>
</feature>
<keyword evidence="2" id="KW-1003">Cell membrane</keyword>
<evidence type="ECO:0000313" key="7">
    <source>
        <dbReference type="EMBL" id="MDQ0270938.1"/>
    </source>
</evidence>
<evidence type="ECO:0000256" key="4">
    <source>
        <dbReference type="ARBA" id="ARBA00022989"/>
    </source>
</evidence>
<dbReference type="Proteomes" id="UP001238088">
    <property type="component" value="Unassembled WGS sequence"/>
</dbReference>
<feature type="transmembrane region" description="Helical" evidence="6">
    <location>
        <begin position="81"/>
        <end position="100"/>
    </location>
</feature>
<accession>A0ABU0AI59</accession>
<organism evidence="7 8">
    <name type="scientific">Cytobacillus purgationiresistens</name>
    <dbReference type="NCBI Taxonomy" id="863449"/>
    <lineage>
        <taxon>Bacteria</taxon>
        <taxon>Bacillati</taxon>
        <taxon>Bacillota</taxon>
        <taxon>Bacilli</taxon>
        <taxon>Bacillales</taxon>
        <taxon>Bacillaceae</taxon>
        <taxon>Cytobacillus</taxon>
    </lineage>
</organism>
<evidence type="ECO:0000256" key="1">
    <source>
        <dbReference type="ARBA" id="ARBA00004651"/>
    </source>
</evidence>
<evidence type="ECO:0000256" key="5">
    <source>
        <dbReference type="ARBA" id="ARBA00023136"/>
    </source>
</evidence>
<feature type="transmembrane region" description="Helical" evidence="6">
    <location>
        <begin position="112"/>
        <end position="132"/>
    </location>
</feature>
<keyword evidence="5 6" id="KW-0472">Membrane</keyword>
<comment type="subcellular location">
    <subcellularLocation>
        <location evidence="1">Cell membrane</location>
        <topology evidence="1">Multi-pass membrane protein</topology>
    </subcellularLocation>
</comment>
<evidence type="ECO:0000256" key="3">
    <source>
        <dbReference type="ARBA" id="ARBA00022692"/>
    </source>
</evidence>
<proteinExistence type="predicted"/>